<dbReference type="Proteomes" id="UP000809789">
    <property type="component" value="Unassembled WGS sequence"/>
</dbReference>
<name>A0A8K0PE70_9PEZI</name>
<evidence type="ECO:0000313" key="1">
    <source>
        <dbReference type="EMBL" id="KAG8628890.1"/>
    </source>
</evidence>
<accession>A0A8K0PE70</accession>
<organism evidence="1 2">
    <name type="scientific">Elsinoe batatas</name>
    <dbReference type="NCBI Taxonomy" id="2601811"/>
    <lineage>
        <taxon>Eukaryota</taxon>
        <taxon>Fungi</taxon>
        <taxon>Dikarya</taxon>
        <taxon>Ascomycota</taxon>
        <taxon>Pezizomycotina</taxon>
        <taxon>Dothideomycetes</taxon>
        <taxon>Dothideomycetidae</taxon>
        <taxon>Myriangiales</taxon>
        <taxon>Elsinoaceae</taxon>
        <taxon>Elsinoe</taxon>
    </lineage>
</organism>
<keyword evidence="2" id="KW-1185">Reference proteome</keyword>
<gene>
    <name evidence="1" type="ORF">KVT40_002755</name>
</gene>
<evidence type="ECO:0000313" key="2">
    <source>
        <dbReference type="Proteomes" id="UP000809789"/>
    </source>
</evidence>
<reference evidence="1" key="1">
    <citation type="submission" date="2021-07" db="EMBL/GenBank/DDBJ databases">
        <title>Elsinoe batatas strain:CRI-CJ2 Genome sequencing and assembly.</title>
        <authorList>
            <person name="Huang L."/>
        </authorList>
    </citation>
    <scope>NUCLEOTIDE SEQUENCE</scope>
    <source>
        <strain evidence="1">CRI-CJ2</strain>
    </source>
</reference>
<protein>
    <submittedName>
        <fullName evidence="1">Uncharacterized protein</fullName>
    </submittedName>
</protein>
<dbReference type="OrthoDB" id="10453404at2759"/>
<dbReference type="EMBL" id="JAESVG020000003">
    <property type="protein sequence ID" value="KAG8628890.1"/>
    <property type="molecule type" value="Genomic_DNA"/>
</dbReference>
<sequence>MQYHASITVFWIFSRPLHHQSPRSSAPNAPVFQIHHPFLANTKRPTNCSLPSSSLHNRAGHSQPPHRPSHPCFYFTLVASPHLTPNRPLSNRGTLPPLRGRAFIEPRQRRDGRCNGGGGTVVIHEMGQGGSDTLMLG</sequence>
<proteinExistence type="predicted"/>
<comment type="caution">
    <text evidence="1">The sequence shown here is derived from an EMBL/GenBank/DDBJ whole genome shotgun (WGS) entry which is preliminary data.</text>
</comment>
<dbReference type="AlphaFoldDB" id="A0A8K0PE70"/>